<evidence type="ECO:0000256" key="1">
    <source>
        <dbReference type="ARBA" id="ARBA00000085"/>
    </source>
</evidence>
<evidence type="ECO:0000256" key="5">
    <source>
        <dbReference type="PROSITE-ProRule" id="PRU00169"/>
    </source>
</evidence>
<evidence type="ECO:0000259" key="7">
    <source>
        <dbReference type="PROSITE" id="PS50109"/>
    </source>
</evidence>
<evidence type="ECO:0000313" key="10">
    <source>
        <dbReference type="EMBL" id="KMW59615.1"/>
    </source>
</evidence>
<dbReference type="SUPFAM" id="SSF55874">
    <property type="entry name" value="ATPase domain of HSP90 chaperone/DNA topoisomerase II/histidine kinase"/>
    <property type="match status" value="1"/>
</dbReference>
<dbReference type="GO" id="GO:0005524">
    <property type="term" value="F:ATP binding"/>
    <property type="evidence" value="ECO:0007669"/>
    <property type="project" value="UniProtKB-KW"/>
</dbReference>
<protein>
    <recommendedName>
        <fullName evidence="2">histidine kinase</fullName>
        <ecNumber evidence="2">2.7.13.3</ecNumber>
    </recommendedName>
</protein>
<evidence type="ECO:0000259" key="8">
    <source>
        <dbReference type="PROSITE" id="PS50110"/>
    </source>
</evidence>
<dbReference type="PROSITE" id="PS50110">
    <property type="entry name" value="RESPONSE_REGULATORY"/>
    <property type="match status" value="1"/>
</dbReference>
<dbReference type="SUPFAM" id="SSF47226">
    <property type="entry name" value="Histidine-containing phosphotransfer domain, HPT domain"/>
    <property type="match status" value="1"/>
</dbReference>
<dbReference type="SMART" id="SM00448">
    <property type="entry name" value="REC"/>
    <property type="match status" value="1"/>
</dbReference>
<dbReference type="CDD" id="cd00082">
    <property type="entry name" value="HisKA"/>
    <property type="match status" value="1"/>
</dbReference>
<dbReference type="InterPro" id="IPR005467">
    <property type="entry name" value="His_kinase_dom"/>
</dbReference>
<keyword evidence="4" id="KW-0902">Two-component regulatory system</keyword>
<accession>A0A0J9EA16</accession>
<evidence type="ECO:0000256" key="2">
    <source>
        <dbReference type="ARBA" id="ARBA00012438"/>
    </source>
</evidence>
<sequence>MMLTRPVILATIAGLILLLATLATNLQRELRMLSTAASDNLQWSFLQVETEIALLAAAIAEERASRAPDDARIRLRTDIALSRIGLISQGQAFAVIAGNERAVGHLRQLETFAGQAASLIDSVETISKSELGALAPLTAAAMRNARMLAVAGLTEIARAGDSARDDFAQTLRRSGLLAVGLIVGLLLLLFVLDRLLVRARRADAELRATTERASATVAAAYDGIILADHRWKILEMNEAATQIFGWTVAETRGKCLGETLIARTDGNPDWSAISAEPASAGDVPRRMELCGQTKTGKTFPLELSIARTSHPQGDIHIAYMRDISAEKRAQQALIDARDQARRTDQAKSQFLAVMSHEMRTPLNGILGVLDLLETTDLDAQQRRYVDVAAASGQILLEHTDEALDIARIEAGAFTLEDASYSIPEALERVVSVLRALAAEKGLTLTLDVKPEVASMACGDSGRLTQIVTNLVGNGIKFTQSGGISVVASGTPQDSPDRFTISVNDTGPGIPSTHLDTIFENFVALDPGKGRQIRGDGLGLAISRKLAQLMGGDIDVTSEVGAGSTFTLTLPFIPSAQPEARSTHPPSSAMPAAEEDQKSILIMEDNAINSMVLTEMLQRLGHRVRTATDGAEGLLIAQDEAFDTLIIDISMPKLTGIEVTERIRAGDGPNQASYIVGLTAFGSNEFRDAALAAGMDAFASKPIRIKELGPILDRQPVPTATGPGASAAIDGEILGELAATLGHDKTVETCERFFTEVNAMGTAAPSGPAQWQELGAELHKLRGSASMLGLTQHIALIDRAARAADDTDPAALEAVFDALPKLRAKIAPMLRSV</sequence>
<name>A0A0J9EA16_9RHOB</name>
<dbReference type="SMART" id="SM00387">
    <property type="entry name" value="HATPase_c"/>
    <property type="match status" value="1"/>
</dbReference>
<dbReference type="GO" id="GO:0000155">
    <property type="term" value="F:phosphorelay sensor kinase activity"/>
    <property type="evidence" value="ECO:0007669"/>
    <property type="project" value="InterPro"/>
</dbReference>
<comment type="caution">
    <text evidence="10">The sequence shown here is derived from an EMBL/GenBank/DDBJ whole genome shotgun (WGS) entry which is preliminary data.</text>
</comment>
<dbReference type="Pfam" id="PF00072">
    <property type="entry name" value="Response_reg"/>
    <property type="match status" value="1"/>
</dbReference>
<dbReference type="InterPro" id="IPR011006">
    <property type="entry name" value="CheY-like_superfamily"/>
</dbReference>
<dbReference type="GO" id="GO:0005886">
    <property type="term" value="C:plasma membrane"/>
    <property type="evidence" value="ECO:0007669"/>
    <property type="project" value="UniProtKB-SubCell"/>
</dbReference>
<gene>
    <name evidence="10" type="ORF">AIOL_004597</name>
</gene>
<dbReference type="CDD" id="cd00130">
    <property type="entry name" value="PAS"/>
    <property type="match status" value="1"/>
</dbReference>
<dbReference type="InterPro" id="IPR003594">
    <property type="entry name" value="HATPase_dom"/>
</dbReference>
<feature type="domain" description="Response regulatory" evidence="8">
    <location>
        <begin position="598"/>
        <end position="715"/>
    </location>
</feature>
<dbReference type="SMART" id="SM00091">
    <property type="entry name" value="PAS"/>
    <property type="match status" value="1"/>
</dbReference>
<dbReference type="InterPro" id="IPR000014">
    <property type="entry name" value="PAS"/>
</dbReference>
<dbReference type="PROSITE" id="PS50109">
    <property type="entry name" value="HIS_KIN"/>
    <property type="match status" value="1"/>
</dbReference>
<dbReference type="PANTHER" id="PTHR45339">
    <property type="entry name" value="HYBRID SIGNAL TRANSDUCTION HISTIDINE KINASE J"/>
    <property type="match status" value="1"/>
</dbReference>
<dbReference type="PRINTS" id="PR00344">
    <property type="entry name" value="BCTRLSENSOR"/>
</dbReference>
<dbReference type="RefSeq" id="WP_049645058.1">
    <property type="nucleotide sequence ID" value="NZ_LFTY01000002.1"/>
</dbReference>
<dbReference type="SUPFAM" id="SSF52172">
    <property type="entry name" value="CheY-like"/>
    <property type="match status" value="1"/>
</dbReference>
<dbReference type="Gene3D" id="1.20.120.160">
    <property type="entry name" value="HPT domain"/>
    <property type="match status" value="1"/>
</dbReference>
<dbReference type="Gene3D" id="3.30.450.20">
    <property type="entry name" value="PAS domain"/>
    <property type="match status" value="1"/>
</dbReference>
<proteinExistence type="predicted"/>
<dbReference type="FunFam" id="3.30.565.10:FF:000010">
    <property type="entry name" value="Sensor histidine kinase RcsC"/>
    <property type="match status" value="1"/>
</dbReference>
<dbReference type="InterPro" id="IPR013767">
    <property type="entry name" value="PAS_fold"/>
</dbReference>
<dbReference type="Pfam" id="PF00989">
    <property type="entry name" value="PAS"/>
    <property type="match status" value="1"/>
</dbReference>
<dbReference type="CDD" id="cd16922">
    <property type="entry name" value="HATPase_EvgS-ArcB-TorS-like"/>
    <property type="match status" value="1"/>
</dbReference>
<dbReference type="InterPro" id="IPR036890">
    <property type="entry name" value="HATPase_C_sf"/>
</dbReference>
<dbReference type="Gene3D" id="1.10.287.130">
    <property type="match status" value="1"/>
</dbReference>
<keyword evidence="11" id="KW-1185">Reference proteome</keyword>
<dbReference type="Pfam" id="PF02518">
    <property type="entry name" value="HATPase_c"/>
    <property type="match status" value="1"/>
</dbReference>
<feature type="modified residue" description="4-aspartylphosphate" evidence="5">
    <location>
        <position position="647"/>
    </location>
</feature>
<keyword evidence="6" id="KW-0812">Transmembrane</keyword>
<dbReference type="EMBL" id="LFTY01000002">
    <property type="protein sequence ID" value="KMW59615.1"/>
    <property type="molecule type" value="Genomic_DNA"/>
</dbReference>
<dbReference type="SUPFAM" id="SSF55785">
    <property type="entry name" value="PYP-like sensor domain (PAS domain)"/>
    <property type="match status" value="1"/>
</dbReference>
<keyword evidence="10" id="KW-0418">Kinase</keyword>
<dbReference type="InterPro" id="IPR036641">
    <property type="entry name" value="HPT_dom_sf"/>
</dbReference>
<dbReference type="InterPro" id="IPR001789">
    <property type="entry name" value="Sig_transdc_resp-reg_receiver"/>
</dbReference>
<keyword evidence="10" id="KW-0808">Transferase</keyword>
<dbReference type="OrthoDB" id="9801651at2"/>
<feature type="domain" description="PAS" evidence="9">
    <location>
        <begin position="209"/>
        <end position="254"/>
    </location>
</feature>
<dbReference type="PROSITE" id="PS50112">
    <property type="entry name" value="PAS"/>
    <property type="match status" value="1"/>
</dbReference>
<keyword evidence="3 5" id="KW-0597">Phosphoprotein</keyword>
<comment type="catalytic activity">
    <reaction evidence="1">
        <text>ATP + protein L-histidine = ADP + protein N-phospho-L-histidine.</text>
        <dbReference type="EC" id="2.7.13.3"/>
    </reaction>
</comment>
<evidence type="ECO:0000256" key="3">
    <source>
        <dbReference type="ARBA" id="ARBA00022553"/>
    </source>
</evidence>
<dbReference type="InterPro" id="IPR036097">
    <property type="entry name" value="HisK_dim/P_sf"/>
</dbReference>
<reference evidence="10 11" key="1">
    <citation type="submission" date="2015-06" db="EMBL/GenBank/DDBJ databases">
        <title>Draft genome sequence of an Alphaproteobacteria species associated to the Mediterranean sponge Oscarella lobularis.</title>
        <authorList>
            <person name="Jourda C."/>
            <person name="Santini S."/>
            <person name="Claverie J.-M."/>
        </authorList>
    </citation>
    <scope>NUCLEOTIDE SEQUENCE [LARGE SCALE GENOMIC DNA]</scope>
    <source>
        <strain evidence="10">IGS</strain>
    </source>
</reference>
<dbReference type="InterPro" id="IPR003661">
    <property type="entry name" value="HisK_dim/P_dom"/>
</dbReference>
<evidence type="ECO:0000256" key="4">
    <source>
        <dbReference type="ARBA" id="ARBA00023012"/>
    </source>
</evidence>
<dbReference type="AlphaFoldDB" id="A0A0J9EA16"/>
<dbReference type="InterPro" id="IPR035965">
    <property type="entry name" value="PAS-like_dom_sf"/>
</dbReference>
<dbReference type="SMART" id="SM00388">
    <property type="entry name" value="HisKA"/>
    <property type="match status" value="1"/>
</dbReference>
<dbReference type="STRING" id="1675527.AIOL_004597"/>
<keyword evidence="6" id="KW-1133">Transmembrane helix</keyword>
<dbReference type="SUPFAM" id="SSF47384">
    <property type="entry name" value="Homodimeric domain of signal transducing histidine kinase"/>
    <property type="match status" value="1"/>
</dbReference>
<dbReference type="CDD" id="cd17546">
    <property type="entry name" value="REC_hyHK_CKI1_RcsC-like"/>
    <property type="match status" value="1"/>
</dbReference>
<evidence type="ECO:0000313" key="11">
    <source>
        <dbReference type="Proteomes" id="UP000037178"/>
    </source>
</evidence>
<feature type="transmembrane region" description="Helical" evidence="6">
    <location>
        <begin position="174"/>
        <end position="192"/>
    </location>
</feature>
<keyword evidence="6" id="KW-0472">Membrane</keyword>
<dbReference type="PANTHER" id="PTHR45339:SF5">
    <property type="entry name" value="HISTIDINE KINASE"/>
    <property type="match status" value="1"/>
</dbReference>
<dbReference type="PATRIC" id="fig|1675527.3.peg.4809"/>
<dbReference type="Gene3D" id="3.40.50.2300">
    <property type="match status" value="1"/>
</dbReference>
<evidence type="ECO:0000256" key="6">
    <source>
        <dbReference type="SAM" id="Phobius"/>
    </source>
</evidence>
<dbReference type="Proteomes" id="UP000037178">
    <property type="component" value="Unassembled WGS sequence"/>
</dbReference>
<dbReference type="EC" id="2.7.13.3" evidence="2"/>
<dbReference type="InterPro" id="IPR004358">
    <property type="entry name" value="Sig_transdc_His_kin-like_C"/>
</dbReference>
<dbReference type="NCBIfam" id="TIGR00229">
    <property type="entry name" value="sensory_box"/>
    <property type="match status" value="1"/>
</dbReference>
<dbReference type="Gene3D" id="3.30.565.10">
    <property type="entry name" value="Histidine kinase-like ATPase, C-terminal domain"/>
    <property type="match status" value="1"/>
</dbReference>
<evidence type="ECO:0000259" key="9">
    <source>
        <dbReference type="PROSITE" id="PS50112"/>
    </source>
</evidence>
<dbReference type="GO" id="GO:0006355">
    <property type="term" value="P:regulation of DNA-templated transcription"/>
    <property type="evidence" value="ECO:0007669"/>
    <property type="project" value="InterPro"/>
</dbReference>
<feature type="domain" description="Histidine kinase" evidence="7">
    <location>
        <begin position="353"/>
        <end position="573"/>
    </location>
</feature>
<dbReference type="Pfam" id="PF00512">
    <property type="entry name" value="HisKA"/>
    <property type="match status" value="1"/>
</dbReference>
<organism evidence="10 11">
    <name type="scientific">Candidatus Rhodobacter oscarellae</name>
    <dbReference type="NCBI Taxonomy" id="1675527"/>
    <lineage>
        <taxon>Bacteria</taxon>
        <taxon>Pseudomonadati</taxon>
        <taxon>Pseudomonadota</taxon>
        <taxon>Alphaproteobacteria</taxon>
        <taxon>Rhodobacterales</taxon>
        <taxon>Rhodobacter group</taxon>
        <taxon>Rhodobacter</taxon>
    </lineage>
</organism>